<evidence type="ECO:0000313" key="2">
    <source>
        <dbReference type="Proteomes" id="UP001189429"/>
    </source>
</evidence>
<protein>
    <submittedName>
        <fullName evidence="1">Uncharacterized protein</fullName>
    </submittedName>
</protein>
<accession>A0ABN9WPB1</accession>
<comment type="caution">
    <text evidence="1">The sequence shown here is derived from an EMBL/GenBank/DDBJ whole genome shotgun (WGS) entry which is preliminary data.</text>
</comment>
<gene>
    <name evidence="1" type="ORF">PCOR1329_LOCUS68447</name>
</gene>
<keyword evidence="2" id="KW-1185">Reference proteome</keyword>
<name>A0ABN9WPB1_9DINO</name>
<organism evidence="1 2">
    <name type="scientific">Prorocentrum cordatum</name>
    <dbReference type="NCBI Taxonomy" id="2364126"/>
    <lineage>
        <taxon>Eukaryota</taxon>
        <taxon>Sar</taxon>
        <taxon>Alveolata</taxon>
        <taxon>Dinophyceae</taxon>
        <taxon>Prorocentrales</taxon>
        <taxon>Prorocentraceae</taxon>
        <taxon>Prorocentrum</taxon>
    </lineage>
</organism>
<proteinExistence type="predicted"/>
<sequence length="100" mass="11263">MSLLSQAQRQSCLCSNLCHWMPNRANQQTNHWVMHERAWTARCEFVFVFFFFEGVSDLEGDRQGTEAGALLLAAGCRRVPRLPWLPALTPSGPDAPVLAF</sequence>
<dbReference type="Proteomes" id="UP001189429">
    <property type="component" value="Unassembled WGS sequence"/>
</dbReference>
<dbReference type="EMBL" id="CAUYUJ010018933">
    <property type="protein sequence ID" value="CAK0887367.1"/>
    <property type="molecule type" value="Genomic_DNA"/>
</dbReference>
<reference evidence="1" key="1">
    <citation type="submission" date="2023-10" db="EMBL/GenBank/DDBJ databases">
        <authorList>
            <person name="Chen Y."/>
            <person name="Shah S."/>
            <person name="Dougan E. K."/>
            <person name="Thang M."/>
            <person name="Chan C."/>
        </authorList>
    </citation>
    <scope>NUCLEOTIDE SEQUENCE [LARGE SCALE GENOMIC DNA]</scope>
</reference>
<evidence type="ECO:0000313" key="1">
    <source>
        <dbReference type="EMBL" id="CAK0887367.1"/>
    </source>
</evidence>